<dbReference type="AlphaFoldDB" id="A0A2I1HY14"/>
<dbReference type="GO" id="GO:0004371">
    <property type="term" value="F:glycerone kinase activity"/>
    <property type="evidence" value="ECO:0007669"/>
    <property type="project" value="InterPro"/>
</dbReference>
<evidence type="ECO:0000256" key="2">
    <source>
        <dbReference type="ARBA" id="ARBA00022777"/>
    </source>
</evidence>
<evidence type="ECO:0000259" key="3">
    <source>
        <dbReference type="PROSITE" id="PS51480"/>
    </source>
</evidence>
<proteinExistence type="predicted"/>
<evidence type="ECO:0000313" key="5">
    <source>
        <dbReference type="Proteomes" id="UP000234198"/>
    </source>
</evidence>
<gene>
    <name evidence="4" type="ORF">CYJ22_09290</name>
</gene>
<dbReference type="GO" id="GO:0005829">
    <property type="term" value="C:cytosol"/>
    <property type="evidence" value="ECO:0007669"/>
    <property type="project" value="TreeGrafter"/>
</dbReference>
<comment type="caution">
    <text evidence="4">The sequence shown here is derived from an EMBL/GenBank/DDBJ whole genome shotgun (WGS) entry which is preliminary data.</text>
</comment>
<dbReference type="Gene3D" id="1.25.40.340">
    <property type="match status" value="1"/>
</dbReference>
<dbReference type="GO" id="GO:0019563">
    <property type="term" value="P:glycerol catabolic process"/>
    <property type="evidence" value="ECO:0007669"/>
    <property type="project" value="TreeGrafter"/>
</dbReference>
<evidence type="ECO:0000256" key="1">
    <source>
        <dbReference type="ARBA" id="ARBA00022679"/>
    </source>
</evidence>
<dbReference type="PANTHER" id="PTHR28629:SF4">
    <property type="entry name" value="TRIOKINASE_FMN CYCLASE"/>
    <property type="match status" value="1"/>
</dbReference>
<protein>
    <submittedName>
        <fullName evidence="4">DAK2 domain-containing protein</fullName>
    </submittedName>
</protein>
<dbReference type="InterPro" id="IPR036117">
    <property type="entry name" value="DhaL_dom_sf"/>
</dbReference>
<dbReference type="SUPFAM" id="SSF101473">
    <property type="entry name" value="DhaL-like"/>
    <property type="match status" value="1"/>
</dbReference>
<dbReference type="SMART" id="SM01120">
    <property type="entry name" value="Dak2"/>
    <property type="match status" value="1"/>
</dbReference>
<keyword evidence="1" id="KW-0808">Transferase</keyword>
<keyword evidence="2" id="KW-0418">Kinase</keyword>
<feature type="domain" description="DhaL" evidence="3">
    <location>
        <begin position="6"/>
        <end position="216"/>
    </location>
</feature>
<dbReference type="Pfam" id="PF02734">
    <property type="entry name" value="Dak2"/>
    <property type="match status" value="1"/>
</dbReference>
<organism evidence="4 5">
    <name type="scientific">Schaalia odontolytica</name>
    <dbReference type="NCBI Taxonomy" id="1660"/>
    <lineage>
        <taxon>Bacteria</taxon>
        <taxon>Bacillati</taxon>
        <taxon>Actinomycetota</taxon>
        <taxon>Actinomycetes</taxon>
        <taxon>Actinomycetales</taxon>
        <taxon>Actinomycetaceae</taxon>
        <taxon>Schaalia</taxon>
    </lineage>
</organism>
<dbReference type="Proteomes" id="UP000234198">
    <property type="component" value="Unassembled WGS sequence"/>
</dbReference>
<evidence type="ECO:0000313" key="4">
    <source>
        <dbReference type="EMBL" id="PKY63772.1"/>
    </source>
</evidence>
<sequence>MTMRSPELIQRIQDSMTLLIESSDELRDLDQVLGDGDLGITISAGARAVIEALKAMPTEPEPAPSDVARACAKAFANANPSTMAALVAGGLLAGSKVWVGCEDVTAVEAEAFIRAAASSISHRGKSQVGDKTILDAMVPAVDSLARSIEANPEVASDSALAAAALDSAIADAAEAVVATRDLQSQRGRASWLQDRSIGLQDPGATAFLRALEAWRDASTGERGPRAAVVENL</sequence>
<dbReference type="PROSITE" id="PS51480">
    <property type="entry name" value="DHAL"/>
    <property type="match status" value="1"/>
</dbReference>
<dbReference type="InterPro" id="IPR004007">
    <property type="entry name" value="DhaL_dom"/>
</dbReference>
<accession>A0A2I1HY14</accession>
<name>A0A2I1HY14_9ACTO</name>
<dbReference type="InterPro" id="IPR050861">
    <property type="entry name" value="Dihydroxyacetone_Kinase"/>
</dbReference>
<dbReference type="RefSeq" id="WP_070836311.1">
    <property type="nucleotide sequence ID" value="NZ_PKKM01000015.1"/>
</dbReference>
<dbReference type="PANTHER" id="PTHR28629">
    <property type="entry name" value="TRIOKINASE/FMN CYCLASE"/>
    <property type="match status" value="1"/>
</dbReference>
<reference evidence="4 5" key="1">
    <citation type="submission" date="2017-12" db="EMBL/GenBank/DDBJ databases">
        <title>Phylogenetic diversity of female urinary microbiome.</title>
        <authorList>
            <person name="Thomas-White K."/>
            <person name="Wolfe A.J."/>
        </authorList>
    </citation>
    <scope>NUCLEOTIDE SEQUENCE [LARGE SCALE GENOMIC DNA]</scope>
    <source>
        <strain evidence="4 5">UMB0018</strain>
    </source>
</reference>
<dbReference type="EMBL" id="PKKM01000015">
    <property type="protein sequence ID" value="PKY63772.1"/>
    <property type="molecule type" value="Genomic_DNA"/>
</dbReference>